<sequence>MKVSRMPASGVYASNQGSDAVRIDSLDPQGMASSLPANGVQLPLEALNIPPVSIWAALVLALTDRTQTAKVLEAILHLAFPEMDVYQFLYRIGDPSQRITDDESDMLREKLRPVLFPTYNILF</sequence>
<dbReference type="AlphaFoldDB" id="A0A1Y1ZVG4"/>
<name>A0A1Y1ZVG4_9PLEO</name>
<dbReference type="Proteomes" id="UP000193144">
    <property type="component" value="Unassembled WGS sequence"/>
</dbReference>
<comment type="caution">
    <text evidence="1">The sequence shown here is derived from an EMBL/GenBank/DDBJ whole genome shotgun (WGS) entry which is preliminary data.</text>
</comment>
<accession>A0A1Y1ZVG4</accession>
<dbReference type="EMBL" id="MCFA01000035">
    <property type="protein sequence ID" value="ORY14190.1"/>
    <property type="molecule type" value="Genomic_DNA"/>
</dbReference>
<evidence type="ECO:0000313" key="2">
    <source>
        <dbReference type="Proteomes" id="UP000193144"/>
    </source>
</evidence>
<reference evidence="1 2" key="1">
    <citation type="submission" date="2016-07" db="EMBL/GenBank/DDBJ databases">
        <title>Pervasive Adenine N6-methylation of Active Genes in Fungi.</title>
        <authorList>
            <consortium name="DOE Joint Genome Institute"/>
            <person name="Mondo S.J."/>
            <person name="Dannebaum R.O."/>
            <person name="Kuo R.C."/>
            <person name="Labutti K."/>
            <person name="Haridas S."/>
            <person name="Kuo A."/>
            <person name="Salamov A."/>
            <person name="Ahrendt S.R."/>
            <person name="Lipzen A."/>
            <person name="Sullivan W."/>
            <person name="Andreopoulos W.B."/>
            <person name="Clum A."/>
            <person name="Lindquist E."/>
            <person name="Daum C."/>
            <person name="Ramamoorthy G.K."/>
            <person name="Gryganskyi A."/>
            <person name="Culley D."/>
            <person name="Magnuson J.K."/>
            <person name="James T.Y."/>
            <person name="O'Malley M.A."/>
            <person name="Stajich J.E."/>
            <person name="Spatafora J.W."/>
            <person name="Visel A."/>
            <person name="Grigoriev I.V."/>
        </authorList>
    </citation>
    <scope>NUCLEOTIDE SEQUENCE [LARGE SCALE GENOMIC DNA]</scope>
    <source>
        <strain evidence="1 2">CBS 115471</strain>
    </source>
</reference>
<proteinExistence type="predicted"/>
<evidence type="ECO:0000313" key="1">
    <source>
        <dbReference type="EMBL" id="ORY14190.1"/>
    </source>
</evidence>
<protein>
    <submittedName>
        <fullName evidence="1">Uncharacterized protein</fullName>
    </submittedName>
</protein>
<dbReference type="OrthoDB" id="3785169at2759"/>
<organism evidence="1 2">
    <name type="scientific">Clohesyomyces aquaticus</name>
    <dbReference type="NCBI Taxonomy" id="1231657"/>
    <lineage>
        <taxon>Eukaryota</taxon>
        <taxon>Fungi</taxon>
        <taxon>Dikarya</taxon>
        <taxon>Ascomycota</taxon>
        <taxon>Pezizomycotina</taxon>
        <taxon>Dothideomycetes</taxon>
        <taxon>Pleosporomycetidae</taxon>
        <taxon>Pleosporales</taxon>
        <taxon>Lindgomycetaceae</taxon>
        <taxon>Clohesyomyces</taxon>
    </lineage>
</organism>
<gene>
    <name evidence="1" type="ORF">BCR34DRAFT_560884</name>
</gene>
<keyword evidence="2" id="KW-1185">Reference proteome</keyword>